<dbReference type="GO" id="GO:0000976">
    <property type="term" value="F:transcription cis-regulatory region binding"/>
    <property type="evidence" value="ECO:0007669"/>
    <property type="project" value="TreeGrafter"/>
</dbReference>
<accession>A0A081NAT4</accession>
<evidence type="ECO:0000313" key="7">
    <source>
        <dbReference type="Proteomes" id="UP000028006"/>
    </source>
</evidence>
<evidence type="ECO:0000256" key="4">
    <source>
        <dbReference type="PROSITE-ProRule" id="PRU00335"/>
    </source>
</evidence>
<dbReference type="PANTHER" id="PTHR30055">
    <property type="entry name" value="HTH-TYPE TRANSCRIPTIONAL REGULATOR RUTR"/>
    <property type="match status" value="1"/>
</dbReference>
<dbReference type="InterPro" id="IPR001647">
    <property type="entry name" value="HTH_TetR"/>
</dbReference>
<keyword evidence="1" id="KW-0805">Transcription regulation</keyword>
<reference evidence="6 7" key="1">
    <citation type="submission" date="2014-06" db="EMBL/GenBank/DDBJ databases">
        <title>Whole Genome Sequences of Three Symbiotic Endozoicomonas Bacteria.</title>
        <authorList>
            <person name="Neave M.J."/>
            <person name="Apprill A."/>
            <person name="Voolstra C.R."/>
        </authorList>
    </citation>
    <scope>NUCLEOTIDE SEQUENCE [LARGE SCALE GENOMIC DNA]</scope>
    <source>
        <strain evidence="6 7">LMG 24815</strain>
    </source>
</reference>
<dbReference type="eggNOG" id="COG1309">
    <property type="taxonomic scope" value="Bacteria"/>
</dbReference>
<dbReference type="AlphaFoldDB" id="A0A081NAT4"/>
<sequence length="205" mass="23755">MSYPVLSRRERKKQFVDDSILKGAVILIEQQGVLAVTVETICTQADISRMTFYKYYRSRHDLLIRLCFDRLLSPLADSIQIKVRDDSRSLSQQLHDFYQPLLQWFLQSGRLHRELIIYLVSSFQMDDHDRPELQSFLTSQLVSFYRHYAGQLKTGLTPEFCAATTTGAVAGLTFCWLNEPEYPVQQRLQQVLKYLVTSFTVSSTA</sequence>
<evidence type="ECO:0000256" key="1">
    <source>
        <dbReference type="ARBA" id="ARBA00023015"/>
    </source>
</evidence>
<organism evidence="6 7">
    <name type="scientific">Endozoicomonas montiporae</name>
    <dbReference type="NCBI Taxonomy" id="1027273"/>
    <lineage>
        <taxon>Bacteria</taxon>
        <taxon>Pseudomonadati</taxon>
        <taxon>Pseudomonadota</taxon>
        <taxon>Gammaproteobacteria</taxon>
        <taxon>Oceanospirillales</taxon>
        <taxon>Endozoicomonadaceae</taxon>
        <taxon>Endozoicomonas</taxon>
    </lineage>
</organism>
<dbReference type="PRINTS" id="PR00455">
    <property type="entry name" value="HTHTETR"/>
</dbReference>
<dbReference type="InterPro" id="IPR050109">
    <property type="entry name" value="HTH-type_TetR-like_transc_reg"/>
</dbReference>
<keyword evidence="3" id="KW-0804">Transcription</keyword>
<feature type="domain" description="HTH tetR-type" evidence="5">
    <location>
        <begin position="14"/>
        <end position="74"/>
    </location>
</feature>
<protein>
    <recommendedName>
        <fullName evidence="5">HTH tetR-type domain-containing protein</fullName>
    </recommendedName>
</protein>
<dbReference type="InterPro" id="IPR009057">
    <property type="entry name" value="Homeodomain-like_sf"/>
</dbReference>
<dbReference type="Proteomes" id="UP000028006">
    <property type="component" value="Unassembled WGS sequence"/>
</dbReference>
<dbReference type="Pfam" id="PF00440">
    <property type="entry name" value="TetR_N"/>
    <property type="match status" value="1"/>
</dbReference>
<comment type="caution">
    <text evidence="6">The sequence shown here is derived from an EMBL/GenBank/DDBJ whole genome shotgun (WGS) entry which is preliminary data.</text>
</comment>
<name>A0A081NAT4_9GAMM</name>
<proteinExistence type="predicted"/>
<evidence type="ECO:0000256" key="2">
    <source>
        <dbReference type="ARBA" id="ARBA00023125"/>
    </source>
</evidence>
<evidence type="ECO:0000313" key="6">
    <source>
        <dbReference type="EMBL" id="KEQ15557.1"/>
    </source>
</evidence>
<dbReference type="PROSITE" id="PS50977">
    <property type="entry name" value="HTH_TETR_2"/>
    <property type="match status" value="1"/>
</dbReference>
<dbReference type="PANTHER" id="PTHR30055:SF234">
    <property type="entry name" value="HTH-TYPE TRANSCRIPTIONAL REGULATOR BETI"/>
    <property type="match status" value="1"/>
</dbReference>
<dbReference type="RefSeq" id="WP_051789287.1">
    <property type="nucleotide sequence ID" value="NZ_JOKG01000001.1"/>
</dbReference>
<dbReference type="EMBL" id="JOKG01000001">
    <property type="protein sequence ID" value="KEQ15557.1"/>
    <property type="molecule type" value="Genomic_DNA"/>
</dbReference>
<dbReference type="SUPFAM" id="SSF46689">
    <property type="entry name" value="Homeodomain-like"/>
    <property type="match status" value="1"/>
</dbReference>
<keyword evidence="7" id="KW-1185">Reference proteome</keyword>
<dbReference type="GO" id="GO:0003700">
    <property type="term" value="F:DNA-binding transcription factor activity"/>
    <property type="evidence" value="ECO:0007669"/>
    <property type="project" value="TreeGrafter"/>
</dbReference>
<evidence type="ECO:0000256" key="3">
    <source>
        <dbReference type="ARBA" id="ARBA00023163"/>
    </source>
</evidence>
<dbReference type="Gene3D" id="1.10.357.10">
    <property type="entry name" value="Tetracycline Repressor, domain 2"/>
    <property type="match status" value="1"/>
</dbReference>
<evidence type="ECO:0000259" key="5">
    <source>
        <dbReference type="PROSITE" id="PS50977"/>
    </source>
</evidence>
<gene>
    <name evidence="6" type="ORF">GZ77_02785</name>
</gene>
<feature type="DNA-binding region" description="H-T-H motif" evidence="4">
    <location>
        <begin position="37"/>
        <end position="56"/>
    </location>
</feature>
<keyword evidence="2 4" id="KW-0238">DNA-binding</keyword>